<feature type="domain" description="Thioredoxin" evidence="9">
    <location>
        <begin position="346"/>
        <end position="492"/>
    </location>
</feature>
<comment type="caution">
    <text evidence="10">The sequence shown here is derived from an EMBL/GenBank/DDBJ whole genome shotgun (WGS) entry which is preliminary data.</text>
</comment>
<dbReference type="Pfam" id="PF02683">
    <property type="entry name" value="DsbD_TM"/>
    <property type="match status" value="1"/>
</dbReference>
<dbReference type="PROSITE" id="PS51352">
    <property type="entry name" value="THIOREDOXIN_2"/>
    <property type="match status" value="1"/>
</dbReference>
<dbReference type="InterPro" id="IPR036249">
    <property type="entry name" value="Thioredoxin-like_sf"/>
</dbReference>
<dbReference type="Pfam" id="PF00578">
    <property type="entry name" value="AhpC-TSA"/>
    <property type="match status" value="1"/>
</dbReference>
<dbReference type="InterPro" id="IPR000866">
    <property type="entry name" value="AhpC/TSA"/>
</dbReference>
<accession>A0A9D1JJ95</accession>
<dbReference type="GO" id="GO:0017004">
    <property type="term" value="P:cytochrome complex assembly"/>
    <property type="evidence" value="ECO:0007669"/>
    <property type="project" value="InterPro"/>
</dbReference>
<dbReference type="PANTHER" id="PTHR31272">
    <property type="entry name" value="CYTOCHROME C-TYPE BIOGENESIS PROTEIN HI_1454-RELATED"/>
    <property type="match status" value="1"/>
</dbReference>
<evidence type="ECO:0000256" key="8">
    <source>
        <dbReference type="SAM" id="Phobius"/>
    </source>
</evidence>
<dbReference type="EMBL" id="DVIQ01000023">
    <property type="protein sequence ID" value="HIS30752.1"/>
    <property type="molecule type" value="Genomic_DNA"/>
</dbReference>
<evidence type="ECO:0000256" key="1">
    <source>
        <dbReference type="ARBA" id="ARBA00004651"/>
    </source>
</evidence>
<evidence type="ECO:0000256" key="3">
    <source>
        <dbReference type="ARBA" id="ARBA00022475"/>
    </source>
</evidence>
<keyword evidence="4 8" id="KW-0812">Transmembrane</keyword>
<keyword evidence="3" id="KW-1003">Cell membrane</keyword>
<dbReference type="InterPro" id="IPR051790">
    <property type="entry name" value="Cytochrome_c-biogenesis_DsbD"/>
</dbReference>
<feature type="transmembrane region" description="Helical" evidence="8">
    <location>
        <begin position="93"/>
        <end position="119"/>
    </location>
</feature>
<sequence length="498" mass="53721">MGFSLEVNISAAAVFLQGILSFFSPCVLPLLPLYIGYLSGGTARRGEDGRISYDRKRVLLHTVFFVIGISGAFFVMGLGISALGSLLDSFRTVLVRVGGVLIFAFGLYQLGVFGSPGFLGKERRLPLHLDTMAMSPLTAFLMGFTFSFAWTPCVGPALTSVLIMAAAAETRVLGFVLIGVYTAGFVLPFLAVGFFASSLLSFFRTHGNVVKYTVKIGGILLLIIGVLMFSGQMDRMSAGLAGNTSESGASGGTGESEPPQTEGAPGGEESQETQTEGASEAAEESETEKAQETQEAEKETDESQSGAAEDGEEEPENGAAEDGEEEPESDAAKDSQESSGEQTETERVLPDAPDFTLYDQFGQEHTLSDYKGKTVFLNFWATWCQPCRMEMPYIQELYERYSSQEDPEVVILGVAGPLMGDEGSEEEIAAFLEENGYTYPVLMDTDYGQFNTYGIYSFPTTFMINAEGKVYGYITGSLSLEMMESIIQQTIEGSEVTA</sequence>
<comment type="subcellular location">
    <subcellularLocation>
        <location evidence="1">Cell membrane</location>
        <topology evidence="1">Multi-pass membrane protein</topology>
    </subcellularLocation>
</comment>
<reference evidence="10" key="1">
    <citation type="submission" date="2020-10" db="EMBL/GenBank/DDBJ databases">
        <authorList>
            <person name="Gilroy R."/>
        </authorList>
    </citation>
    <scope>NUCLEOTIDE SEQUENCE</scope>
    <source>
        <strain evidence="10">CHK190-19873</strain>
    </source>
</reference>
<feature type="transmembrane region" description="Helical" evidence="8">
    <location>
        <begin position="140"/>
        <end position="166"/>
    </location>
</feature>
<dbReference type="InterPro" id="IPR003834">
    <property type="entry name" value="Cyt_c_assmbl_TM_dom"/>
</dbReference>
<comment type="similarity">
    <text evidence="2">Belongs to the DsbD family.</text>
</comment>
<dbReference type="GO" id="GO:0016209">
    <property type="term" value="F:antioxidant activity"/>
    <property type="evidence" value="ECO:0007669"/>
    <property type="project" value="InterPro"/>
</dbReference>
<keyword evidence="6 8" id="KW-0472">Membrane</keyword>
<evidence type="ECO:0000256" key="7">
    <source>
        <dbReference type="SAM" id="MobiDB-lite"/>
    </source>
</evidence>
<dbReference type="PANTHER" id="PTHR31272:SF4">
    <property type="entry name" value="CYTOCHROME C-TYPE BIOGENESIS PROTEIN HI_1454-RELATED"/>
    <property type="match status" value="1"/>
</dbReference>
<feature type="transmembrane region" description="Helical" evidence="8">
    <location>
        <begin position="172"/>
        <end position="200"/>
    </location>
</feature>
<reference evidence="10" key="2">
    <citation type="journal article" date="2021" name="PeerJ">
        <title>Extensive microbial diversity within the chicken gut microbiome revealed by metagenomics and culture.</title>
        <authorList>
            <person name="Gilroy R."/>
            <person name="Ravi A."/>
            <person name="Getino M."/>
            <person name="Pursley I."/>
            <person name="Horton D.L."/>
            <person name="Alikhan N.F."/>
            <person name="Baker D."/>
            <person name="Gharbi K."/>
            <person name="Hall N."/>
            <person name="Watson M."/>
            <person name="Adriaenssens E.M."/>
            <person name="Foster-Nyarko E."/>
            <person name="Jarju S."/>
            <person name="Secka A."/>
            <person name="Antonio M."/>
            <person name="Oren A."/>
            <person name="Chaudhuri R.R."/>
            <person name="La Ragione R."/>
            <person name="Hildebrand F."/>
            <person name="Pallen M.J."/>
        </authorList>
    </citation>
    <scope>NUCLEOTIDE SEQUENCE</scope>
    <source>
        <strain evidence="10">CHK190-19873</strain>
    </source>
</reference>
<feature type="transmembrane region" description="Helical" evidence="8">
    <location>
        <begin position="12"/>
        <end position="37"/>
    </location>
</feature>
<keyword evidence="5 8" id="KW-1133">Transmembrane helix</keyword>
<protein>
    <submittedName>
        <fullName evidence="10">Redoxin domain-containing protein</fullName>
    </submittedName>
</protein>
<feature type="transmembrane region" description="Helical" evidence="8">
    <location>
        <begin position="58"/>
        <end position="87"/>
    </location>
</feature>
<proteinExistence type="inferred from homology"/>
<gene>
    <name evidence="10" type="ORF">IAB44_04260</name>
</gene>
<dbReference type="InterPro" id="IPR013766">
    <property type="entry name" value="Thioredoxin_domain"/>
</dbReference>
<evidence type="ECO:0000313" key="10">
    <source>
        <dbReference type="EMBL" id="HIS30752.1"/>
    </source>
</evidence>
<name>A0A9D1JJ95_9FIRM</name>
<evidence type="ECO:0000256" key="5">
    <source>
        <dbReference type="ARBA" id="ARBA00022989"/>
    </source>
</evidence>
<dbReference type="SUPFAM" id="SSF52833">
    <property type="entry name" value="Thioredoxin-like"/>
    <property type="match status" value="1"/>
</dbReference>
<evidence type="ECO:0000259" key="9">
    <source>
        <dbReference type="PROSITE" id="PS51352"/>
    </source>
</evidence>
<feature type="compositionally biased region" description="Basic and acidic residues" evidence="7">
    <location>
        <begin position="287"/>
        <end position="297"/>
    </location>
</feature>
<evidence type="ECO:0000256" key="2">
    <source>
        <dbReference type="ARBA" id="ARBA00006143"/>
    </source>
</evidence>
<dbReference type="Gene3D" id="3.40.30.10">
    <property type="entry name" value="Glutaredoxin"/>
    <property type="match status" value="1"/>
</dbReference>
<feature type="compositionally biased region" description="Acidic residues" evidence="7">
    <location>
        <begin position="309"/>
        <end position="329"/>
    </location>
</feature>
<organism evidence="10 11">
    <name type="scientific">Candidatus Limivivens intestinipullorum</name>
    <dbReference type="NCBI Taxonomy" id="2840858"/>
    <lineage>
        <taxon>Bacteria</taxon>
        <taxon>Bacillati</taxon>
        <taxon>Bacillota</taxon>
        <taxon>Clostridia</taxon>
        <taxon>Lachnospirales</taxon>
        <taxon>Lachnospiraceae</taxon>
        <taxon>Lachnospiraceae incertae sedis</taxon>
        <taxon>Candidatus Limivivens</taxon>
    </lineage>
</organism>
<dbReference type="GO" id="GO:0005886">
    <property type="term" value="C:plasma membrane"/>
    <property type="evidence" value="ECO:0007669"/>
    <property type="project" value="UniProtKB-SubCell"/>
</dbReference>
<dbReference type="AlphaFoldDB" id="A0A9D1JJ95"/>
<evidence type="ECO:0000256" key="4">
    <source>
        <dbReference type="ARBA" id="ARBA00022692"/>
    </source>
</evidence>
<dbReference type="GO" id="GO:0016491">
    <property type="term" value="F:oxidoreductase activity"/>
    <property type="evidence" value="ECO:0007669"/>
    <property type="project" value="InterPro"/>
</dbReference>
<feature type="region of interest" description="Disordered" evidence="7">
    <location>
        <begin position="240"/>
        <end position="353"/>
    </location>
</feature>
<evidence type="ECO:0000256" key="6">
    <source>
        <dbReference type="ARBA" id="ARBA00023136"/>
    </source>
</evidence>
<feature type="transmembrane region" description="Helical" evidence="8">
    <location>
        <begin position="212"/>
        <end position="231"/>
    </location>
</feature>
<dbReference type="CDD" id="cd02966">
    <property type="entry name" value="TlpA_like_family"/>
    <property type="match status" value="1"/>
</dbReference>
<evidence type="ECO:0000313" key="11">
    <source>
        <dbReference type="Proteomes" id="UP000823935"/>
    </source>
</evidence>
<dbReference type="Proteomes" id="UP000823935">
    <property type="component" value="Unassembled WGS sequence"/>
</dbReference>